<keyword evidence="5" id="KW-0276">Fatty acid metabolism</keyword>
<dbReference type="CDD" id="cd03505">
    <property type="entry name" value="Delta9-FADS-like"/>
    <property type="match status" value="1"/>
</dbReference>
<keyword evidence="15" id="KW-1185">Reference proteome</keyword>
<evidence type="ECO:0000256" key="10">
    <source>
        <dbReference type="ARBA" id="ARBA00023160"/>
    </source>
</evidence>
<keyword evidence="9 13" id="KW-0472">Membrane</keyword>
<comment type="similarity">
    <text evidence="2 11">Belongs to the fatty acid desaturase type 1 family.</text>
</comment>
<dbReference type="STRING" id="34690.A0A182TYR8"/>
<dbReference type="GO" id="GO:0006636">
    <property type="term" value="P:unsaturated fatty acid biosynthetic process"/>
    <property type="evidence" value="ECO:0007669"/>
    <property type="project" value="TreeGrafter"/>
</dbReference>
<keyword evidence="8" id="KW-0443">Lipid metabolism</keyword>
<dbReference type="PANTHER" id="PTHR11351:SF26">
    <property type="entry name" value="FATTY ACID DESATURASE DOMAIN-CONTAINING PROTEIN"/>
    <property type="match status" value="1"/>
</dbReference>
<evidence type="ECO:0000256" key="11">
    <source>
        <dbReference type="RuleBase" id="RU000581"/>
    </source>
</evidence>
<dbReference type="InterPro" id="IPR015876">
    <property type="entry name" value="Acyl-CoA_DS"/>
</dbReference>
<comment type="domain">
    <text evidence="11">The histidine box domains are involved in binding the catalytic metal ions.</text>
</comment>
<evidence type="ECO:0000256" key="12">
    <source>
        <dbReference type="SAM" id="MobiDB-lite"/>
    </source>
</evidence>
<evidence type="ECO:0000256" key="2">
    <source>
        <dbReference type="ARBA" id="ARBA00009295"/>
    </source>
</evidence>
<dbReference type="EnsemblMetazoa" id="AMEC010763-RA">
    <property type="protein sequence ID" value="AMEC010763-PA"/>
    <property type="gene ID" value="AMEC010763"/>
</dbReference>
<dbReference type="GO" id="GO:0005506">
    <property type="term" value="F:iron ion binding"/>
    <property type="evidence" value="ECO:0007669"/>
    <property type="project" value="TreeGrafter"/>
</dbReference>
<feature type="compositionally biased region" description="Polar residues" evidence="12">
    <location>
        <begin position="35"/>
        <end position="44"/>
    </location>
</feature>
<feature type="transmembrane region" description="Helical" evidence="13">
    <location>
        <begin position="79"/>
        <end position="101"/>
    </location>
</feature>
<reference evidence="15" key="1">
    <citation type="submission" date="2014-01" db="EMBL/GenBank/DDBJ databases">
        <title>The Genome Sequence of Anopheles melas CM1001059_A (V2).</title>
        <authorList>
            <consortium name="The Broad Institute Genomics Platform"/>
            <person name="Neafsey D.E."/>
            <person name="Besansky N."/>
            <person name="Howell P."/>
            <person name="Walton C."/>
            <person name="Young S.K."/>
            <person name="Zeng Q."/>
            <person name="Gargeya S."/>
            <person name="Fitzgerald M."/>
            <person name="Haas B."/>
            <person name="Abouelleil A."/>
            <person name="Allen A.W."/>
            <person name="Alvarado L."/>
            <person name="Arachchi H.M."/>
            <person name="Berlin A.M."/>
            <person name="Chapman S.B."/>
            <person name="Gainer-Dewar J."/>
            <person name="Goldberg J."/>
            <person name="Griggs A."/>
            <person name="Gujja S."/>
            <person name="Hansen M."/>
            <person name="Howarth C."/>
            <person name="Imamovic A."/>
            <person name="Ireland A."/>
            <person name="Larimer J."/>
            <person name="McCowan C."/>
            <person name="Murphy C."/>
            <person name="Pearson M."/>
            <person name="Poon T.W."/>
            <person name="Priest M."/>
            <person name="Roberts A."/>
            <person name="Saif S."/>
            <person name="Shea T."/>
            <person name="Sisk P."/>
            <person name="Sykes S."/>
            <person name="Wortman J."/>
            <person name="Nusbaum C."/>
            <person name="Birren B."/>
        </authorList>
    </citation>
    <scope>NUCLEOTIDE SEQUENCE [LARGE SCALE GENOMIC DNA]</scope>
    <source>
        <strain evidence="15">CM1001059</strain>
    </source>
</reference>
<name>A0A182TYR8_9DIPT</name>
<dbReference type="GO" id="GO:0005789">
    <property type="term" value="C:endoplasmic reticulum membrane"/>
    <property type="evidence" value="ECO:0007669"/>
    <property type="project" value="TreeGrafter"/>
</dbReference>
<keyword evidence="10 11" id="KW-0275">Fatty acid biosynthesis</keyword>
<evidence type="ECO:0008006" key="16">
    <source>
        <dbReference type="Google" id="ProtNLM"/>
    </source>
</evidence>
<dbReference type="AlphaFoldDB" id="A0A182TYR8"/>
<evidence type="ECO:0000256" key="9">
    <source>
        <dbReference type="ARBA" id="ARBA00023136"/>
    </source>
</evidence>
<dbReference type="GO" id="GO:0004768">
    <property type="term" value="F:stearoyl-CoA 9-desaturase activity"/>
    <property type="evidence" value="ECO:0007669"/>
    <property type="project" value="TreeGrafter"/>
</dbReference>
<accession>A0A182TYR8</accession>
<evidence type="ECO:0000256" key="7">
    <source>
        <dbReference type="ARBA" id="ARBA00023002"/>
    </source>
</evidence>
<evidence type="ECO:0000256" key="13">
    <source>
        <dbReference type="SAM" id="Phobius"/>
    </source>
</evidence>
<protein>
    <recommendedName>
        <fullName evidence="16">Fatty acid desaturase domain-containing protein</fullName>
    </recommendedName>
</protein>
<sequence length="370" mass="42055">MADHNENFAPSAEHLKAQQPSGDGATKPDQPPQPTETASVSSSSRDTKREASWPSVLFYIHLNILGVYGIFVLFSHTSLITCVFTFLLTLFGILGVTAGAHRLWAHRTYEATALLRFTLMIFQTLAGQVTRNATERFGKRSALLDCSKSCLQKLNRKAHWGSIYDWVRMHRLHHEKFRTVDDPYYSDKDFMHAQVFANIRKLSPRQEQLLAAVDMSDLEADGIVMFQRRFYWAMYLVLFVLLPINAPLEYWGDTVQAAIFVAFSLRYLIVLNVAWLINSAHFVWGLDKNHKQSDSNMVFVVTKSYWPQYHYLLPFDYQSGEFGNYGSGCTTAFIRIFAAIGQATKLQTITTEAVKRGLTMAVDSGRPIVE</sequence>
<organism evidence="14 15">
    <name type="scientific">Anopheles melas</name>
    <dbReference type="NCBI Taxonomy" id="34690"/>
    <lineage>
        <taxon>Eukaryota</taxon>
        <taxon>Metazoa</taxon>
        <taxon>Ecdysozoa</taxon>
        <taxon>Arthropoda</taxon>
        <taxon>Hexapoda</taxon>
        <taxon>Insecta</taxon>
        <taxon>Pterygota</taxon>
        <taxon>Neoptera</taxon>
        <taxon>Endopterygota</taxon>
        <taxon>Diptera</taxon>
        <taxon>Nematocera</taxon>
        <taxon>Culicoidea</taxon>
        <taxon>Culicidae</taxon>
        <taxon>Anophelinae</taxon>
        <taxon>Anopheles</taxon>
    </lineage>
</organism>
<keyword evidence="3 11" id="KW-0444">Lipid biosynthesis</keyword>
<evidence type="ECO:0000256" key="8">
    <source>
        <dbReference type="ARBA" id="ARBA00023098"/>
    </source>
</evidence>
<evidence type="ECO:0000256" key="6">
    <source>
        <dbReference type="ARBA" id="ARBA00022989"/>
    </source>
</evidence>
<keyword evidence="7 11" id="KW-0560">Oxidoreductase</keyword>
<evidence type="ECO:0000313" key="14">
    <source>
        <dbReference type="EnsemblMetazoa" id="AMEC010763-PA"/>
    </source>
</evidence>
<keyword evidence="6 13" id="KW-1133">Transmembrane helix</keyword>
<proteinExistence type="inferred from homology"/>
<feature type="transmembrane region" description="Helical" evidence="13">
    <location>
        <begin position="254"/>
        <end position="277"/>
    </location>
</feature>
<feature type="transmembrane region" description="Helical" evidence="13">
    <location>
        <begin position="230"/>
        <end position="248"/>
    </location>
</feature>
<comment type="subcellular location">
    <subcellularLocation>
        <location evidence="1">Membrane</location>
        <topology evidence="1">Multi-pass membrane protein</topology>
    </subcellularLocation>
</comment>
<evidence type="ECO:0000256" key="1">
    <source>
        <dbReference type="ARBA" id="ARBA00004141"/>
    </source>
</evidence>
<evidence type="ECO:0000256" key="3">
    <source>
        <dbReference type="ARBA" id="ARBA00022516"/>
    </source>
</evidence>
<feature type="transmembrane region" description="Helical" evidence="13">
    <location>
        <begin position="56"/>
        <end position="74"/>
    </location>
</feature>
<dbReference type="PRINTS" id="PR00075">
    <property type="entry name" value="FACDDSATRASE"/>
</dbReference>
<dbReference type="PANTHER" id="PTHR11351">
    <property type="entry name" value="ACYL-COA DESATURASE"/>
    <property type="match status" value="1"/>
</dbReference>
<evidence type="ECO:0000256" key="5">
    <source>
        <dbReference type="ARBA" id="ARBA00022832"/>
    </source>
</evidence>
<feature type="region of interest" description="Disordered" evidence="12">
    <location>
        <begin position="1"/>
        <end position="46"/>
    </location>
</feature>
<evidence type="ECO:0000256" key="4">
    <source>
        <dbReference type="ARBA" id="ARBA00022692"/>
    </source>
</evidence>
<dbReference type="VEuPathDB" id="VectorBase:AMEC010763"/>
<keyword evidence="4 11" id="KW-0812">Transmembrane</keyword>
<dbReference type="Proteomes" id="UP000075902">
    <property type="component" value="Unassembled WGS sequence"/>
</dbReference>
<comment type="cofactor">
    <cofactor evidence="11">
        <name>Fe(2+)</name>
        <dbReference type="ChEBI" id="CHEBI:29033"/>
    </cofactor>
</comment>
<reference evidence="14" key="2">
    <citation type="submission" date="2020-05" db="UniProtKB">
        <authorList>
            <consortium name="EnsemblMetazoa"/>
        </authorList>
    </citation>
    <scope>IDENTIFICATION</scope>
    <source>
        <strain evidence="14">CM1001059</strain>
    </source>
</reference>
<evidence type="ECO:0000313" key="15">
    <source>
        <dbReference type="Proteomes" id="UP000075902"/>
    </source>
</evidence>